<reference evidence="2 3" key="1">
    <citation type="journal article" date="2014" name="Agronomy (Basel)">
        <title>A Draft Genome Sequence for Ensete ventricosum, the Drought-Tolerant Tree Against Hunger.</title>
        <authorList>
            <person name="Harrison J."/>
            <person name="Moore K.A."/>
            <person name="Paszkiewicz K."/>
            <person name="Jones T."/>
            <person name="Grant M."/>
            <person name="Ambacheew D."/>
            <person name="Muzemil S."/>
            <person name="Studholme D.J."/>
        </authorList>
    </citation>
    <scope>NUCLEOTIDE SEQUENCE [LARGE SCALE GENOMIC DNA]</scope>
</reference>
<evidence type="ECO:0000256" key="1">
    <source>
        <dbReference type="SAM" id="MobiDB-lite"/>
    </source>
</evidence>
<proteinExistence type="predicted"/>
<dbReference type="EMBL" id="AMZH03000311">
    <property type="protein sequence ID" value="RRT84399.1"/>
    <property type="molecule type" value="Genomic_DNA"/>
</dbReference>
<gene>
    <name evidence="2" type="ORF">B296_00014703</name>
</gene>
<protein>
    <submittedName>
        <fullName evidence="2">Uncharacterized protein</fullName>
    </submittedName>
</protein>
<evidence type="ECO:0000313" key="3">
    <source>
        <dbReference type="Proteomes" id="UP000287651"/>
    </source>
</evidence>
<organism evidence="2 3">
    <name type="scientific">Ensete ventricosum</name>
    <name type="common">Abyssinian banana</name>
    <name type="synonym">Musa ensete</name>
    <dbReference type="NCBI Taxonomy" id="4639"/>
    <lineage>
        <taxon>Eukaryota</taxon>
        <taxon>Viridiplantae</taxon>
        <taxon>Streptophyta</taxon>
        <taxon>Embryophyta</taxon>
        <taxon>Tracheophyta</taxon>
        <taxon>Spermatophyta</taxon>
        <taxon>Magnoliopsida</taxon>
        <taxon>Liliopsida</taxon>
        <taxon>Zingiberales</taxon>
        <taxon>Musaceae</taxon>
        <taxon>Ensete</taxon>
    </lineage>
</organism>
<feature type="compositionally biased region" description="Basic and acidic residues" evidence="1">
    <location>
        <begin position="164"/>
        <end position="181"/>
    </location>
</feature>
<dbReference type="Proteomes" id="UP000287651">
    <property type="component" value="Unassembled WGS sequence"/>
</dbReference>
<feature type="compositionally biased region" description="Low complexity" evidence="1">
    <location>
        <begin position="143"/>
        <end position="162"/>
    </location>
</feature>
<evidence type="ECO:0000313" key="2">
    <source>
        <dbReference type="EMBL" id="RRT84399.1"/>
    </source>
</evidence>
<sequence>MRHSIEKRIRKKKQSDLTSGLVDTSRTAGEQRVRLIITAEHEDEEEEAQGTITTPREPQRPSTEELQTSGLIQRVMVEAEEEEAAAVEASDRSGRRERETGAGVVILDADELERGARAVGDGVLMRPAELDKMPYMARGGGSTARRAPLAAAASSSSPTTTTGRVERPHHREQVRRPHENDGLDLPGVRDFFRFECITAAVAGFTLTDW</sequence>
<name>A0A427B7D4_ENSVE</name>
<dbReference type="AlphaFoldDB" id="A0A427B7D4"/>
<feature type="region of interest" description="Disordered" evidence="1">
    <location>
        <begin position="1"/>
        <end position="70"/>
    </location>
</feature>
<feature type="region of interest" description="Disordered" evidence="1">
    <location>
        <begin position="138"/>
        <end position="182"/>
    </location>
</feature>
<accession>A0A427B7D4</accession>
<comment type="caution">
    <text evidence="2">The sequence shown here is derived from an EMBL/GenBank/DDBJ whole genome shotgun (WGS) entry which is preliminary data.</text>
</comment>
<feature type="compositionally biased region" description="Polar residues" evidence="1">
    <location>
        <begin position="16"/>
        <end position="28"/>
    </location>
</feature>